<keyword evidence="8" id="KW-0576">Peroxisome</keyword>
<gene>
    <name evidence="15" type="ORF">JYK14_23165</name>
</gene>
<evidence type="ECO:0000259" key="14">
    <source>
        <dbReference type="Pfam" id="PF02737"/>
    </source>
</evidence>
<dbReference type="RefSeq" id="WP_252955659.1">
    <property type="nucleotide sequence ID" value="NZ_JAFIRR010000165.1"/>
</dbReference>
<feature type="domain" description="3-hydroxyacyl-CoA dehydrogenase C-terminal" evidence="13">
    <location>
        <begin position="475"/>
        <end position="567"/>
    </location>
</feature>
<dbReference type="Pfam" id="PF02737">
    <property type="entry name" value="3HCDH_N"/>
    <property type="match status" value="1"/>
</dbReference>
<keyword evidence="9" id="KW-0413">Isomerase</keyword>
<dbReference type="SUPFAM" id="SSF48179">
    <property type="entry name" value="6-phosphogluconate dehydrogenase C-terminal domain-like"/>
    <property type="match status" value="2"/>
</dbReference>
<dbReference type="SUPFAM" id="SSF52096">
    <property type="entry name" value="ClpP/crotonase"/>
    <property type="match status" value="1"/>
</dbReference>
<dbReference type="Proteomes" id="UP001523392">
    <property type="component" value="Unassembled WGS sequence"/>
</dbReference>
<dbReference type="Pfam" id="PF00725">
    <property type="entry name" value="3HCDH"/>
    <property type="match status" value="2"/>
</dbReference>
<accession>A0ABT1DCT3</accession>
<evidence type="ECO:0000256" key="12">
    <source>
        <dbReference type="ARBA" id="ARBA00049556"/>
    </source>
</evidence>
<dbReference type="EMBL" id="JAFIRR010000165">
    <property type="protein sequence ID" value="MCO6419035.1"/>
    <property type="molecule type" value="Genomic_DNA"/>
</dbReference>
<proteinExistence type="predicted"/>
<keyword evidence="10" id="KW-0456">Lyase</keyword>
<dbReference type="InterPro" id="IPR006176">
    <property type="entry name" value="3-OHacyl-CoA_DH_NAD-bd"/>
</dbReference>
<organism evidence="15 16">
    <name type="scientific">Siccirubricoccus soli</name>
    <dbReference type="NCBI Taxonomy" id="2899147"/>
    <lineage>
        <taxon>Bacteria</taxon>
        <taxon>Pseudomonadati</taxon>
        <taxon>Pseudomonadota</taxon>
        <taxon>Alphaproteobacteria</taxon>
        <taxon>Acetobacterales</taxon>
        <taxon>Roseomonadaceae</taxon>
        <taxon>Siccirubricoccus</taxon>
    </lineage>
</organism>
<evidence type="ECO:0000313" key="16">
    <source>
        <dbReference type="Proteomes" id="UP001523392"/>
    </source>
</evidence>
<evidence type="ECO:0000256" key="1">
    <source>
        <dbReference type="ARBA" id="ARBA00004275"/>
    </source>
</evidence>
<evidence type="ECO:0000256" key="8">
    <source>
        <dbReference type="ARBA" id="ARBA00023140"/>
    </source>
</evidence>
<evidence type="ECO:0000256" key="10">
    <source>
        <dbReference type="ARBA" id="ARBA00023239"/>
    </source>
</evidence>
<dbReference type="PANTHER" id="PTHR23309:SF51">
    <property type="entry name" value="3-HYDROXYACYL-COA DEHYDROGENASE-RELATED"/>
    <property type="match status" value="1"/>
</dbReference>
<evidence type="ECO:0000256" key="9">
    <source>
        <dbReference type="ARBA" id="ARBA00023235"/>
    </source>
</evidence>
<dbReference type="SUPFAM" id="SSF51735">
    <property type="entry name" value="NAD(P)-binding Rossmann-fold domains"/>
    <property type="match status" value="1"/>
</dbReference>
<evidence type="ECO:0000259" key="13">
    <source>
        <dbReference type="Pfam" id="PF00725"/>
    </source>
</evidence>
<keyword evidence="11" id="KW-0511">Multifunctional enzyme</keyword>
<dbReference type="InterPro" id="IPR036291">
    <property type="entry name" value="NAD(P)-bd_dom_sf"/>
</dbReference>
<keyword evidence="5" id="KW-0560">Oxidoreductase</keyword>
<feature type="domain" description="3-hydroxyacyl-CoA dehydrogenase C-terminal" evidence="13">
    <location>
        <begin position="603"/>
        <end position="689"/>
    </location>
</feature>
<dbReference type="Pfam" id="PF00378">
    <property type="entry name" value="ECH_1"/>
    <property type="match status" value="1"/>
</dbReference>
<dbReference type="CDD" id="cd06558">
    <property type="entry name" value="crotonase-like"/>
    <property type="match status" value="1"/>
</dbReference>
<dbReference type="Gene3D" id="1.10.1040.50">
    <property type="match status" value="1"/>
</dbReference>
<comment type="pathway">
    <text evidence="2">Lipid metabolism; fatty acid beta-oxidation.</text>
</comment>
<evidence type="ECO:0000256" key="11">
    <source>
        <dbReference type="ARBA" id="ARBA00023268"/>
    </source>
</evidence>
<sequence>MSDAPVVRFEVVEGIGVITVDYPPVNALGPGVSDGIVAAVDQGNADPAVQAMVLMGAGRTFIAGADIRRFGKPRPPSPRRSYDALDESAKPVVAAIHGYALGGGLENALSCQWRIAVPGAKVGLPEVLIGILPGGGGTQRLPRLIGAKPALEMIVTGRHVPAEEAKALGIVDAIIPGKDLRAEAIAFAKSVIGKPMRRISAMPPAAAEPGLFDDMRKSIARKARNQKAPYNCIAAVEAATRLPFPEGLAEEKRLFQELENAPEAQALRYAFFAEREIARIPFLPKDLALPEIRTAAVVGAGTMGGGIAMSFADNGFPVKLVDASPEGLARGLQRIRDNYAVSVKRGSITQAQMDERLPRIQPVERIEDIADCDVVIEAVFEQLPVKQEIFARLDAVMKPEAILLTNTSAIDIDRIADATKRPQMVAGAHFFAPANVMKLLEVVEGPRTAPEVLGATMKLGRAIGKISGYAGNCDGFVANRSRIFFTLEQNIMVEEGALPEQIDKVMVDFGYPMGPFAVNDMSGLDVSYFTRKRRLAEDPNYRTLPIPDRLVESGRKGQKTGAGWYRYEKGDRTPQVDPEVHRLIKEVAAEQGIEQRPFTDEEILHRLLFASVNEACKIIEEDKALRASDIDVMWLNGFGFPRYRGGLMFWADGIGAEAIYNQIAAWHQRYGDRWRPSALLRRIAESGGKLREAKAPRLQ</sequence>
<dbReference type="InterPro" id="IPR006108">
    <property type="entry name" value="3HC_DH_C"/>
</dbReference>
<dbReference type="Gene3D" id="3.40.50.720">
    <property type="entry name" value="NAD(P)-binding Rossmann-like Domain"/>
    <property type="match status" value="1"/>
</dbReference>
<keyword evidence="7" id="KW-0443">Lipid metabolism</keyword>
<dbReference type="InterPro" id="IPR001753">
    <property type="entry name" value="Enoyl-CoA_hydra/iso"/>
</dbReference>
<evidence type="ECO:0000313" key="15">
    <source>
        <dbReference type="EMBL" id="MCO6419035.1"/>
    </source>
</evidence>
<comment type="subcellular location">
    <subcellularLocation>
        <location evidence="1">Peroxisome</location>
    </subcellularLocation>
</comment>
<keyword evidence="3" id="KW-0276">Fatty acid metabolism</keyword>
<feature type="domain" description="3-hydroxyacyl-CoA dehydrogenase NAD binding" evidence="14">
    <location>
        <begin position="295"/>
        <end position="466"/>
    </location>
</feature>
<keyword evidence="16" id="KW-1185">Reference proteome</keyword>
<reference evidence="15 16" key="1">
    <citation type="submission" date="2021-12" db="EMBL/GenBank/DDBJ databases">
        <title>Siccirubricoccus leaddurans sp. nov., a high concentration Zn2+ tolerance bacterium.</title>
        <authorList>
            <person name="Cao Y."/>
        </authorList>
    </citation>
    <scope>NUCLEOTIDE SEQUENCE [LARGE SCALE GENOMIC DNA]</scope>
    <source>
        <strain evidence="15 16">KC 17139</strain>
    </source>
</reference>
<comment type="catalytic activity">
    <reaction evidence="12">
        <text>a (3S)-3-hydroxyacyl-CoA + NAD(+) = a 3-oxoacyl-CoA + NADH + H(+)</text>
        <dbReference type="Rhea" id="RHEA:22432"/>
        <dbReference type="ChEBI" id="CHEBI:15378"/>
        <dbReference type="ChEBI" id="CHEBI:57318"/>
        <dbReference type="ChEBI" id="CHEBI:57540"/>
        <dbReference type="ChEBI" id="CHEBI:57945"/>
        <dbReference type="ChEBI" id="CHEBI:90726"/>
        <dbReference type="EC" id="1.1.1.35"/>
    </reaction>
</comment>
<evidence type="ECO:0000256" key="6">
    <source>
        <dbReference type="ARBA" id="ARBA00023027"/>
    </source>
</evidence>
<keyword evidence="4" id="KW-0442">Lipid degradation</keyword>
<evidence type="ECO:0000256" key="7">
    <source>
        <dbReference type="ARBA" id="ARBA00023098"/>
    </source>
</evidence>
<evidence type="ECO:0000256" key="5">
    <source>
        <dbReference type="ARBA" id="ARBA00023002"/>
    </source>
</evidence>
<comment type="caution">
    <text evidence="15">The sequence shown here is derived from an EMBL/GenBank/DDBJ whole genome shotgun (WGS) entry which is preliminary data.</text>
</comment>
<evidence type="ECO:0000256" key="3">
    <source>
        <dbReference type="ARBA" id="ARBA00022832"/>
    </source>
</evidence>
<protein>
    <submittedName>
        <fullName evidence="15">3-hydroxyacyl-CoA dehydrogenase NAD-binding domain-containing protein</fullName>
    </submittedName>
</protein>
<evidence type="ECO:0000256" key="4">
    <source>
        <dbReference type="ARBA" id="ARBA00022963"/>
    </source>
</evidence>
<keyword evidence="6" id="KW-0520">NAD</keyword>
<dbReference type="InterPro" id="IPR008927">
    <property type="entry name" value="6-PGluconate_DH-like_C_sf"/>
</dbReference>
<dbReference type="InterPro" id="IPR029045">
    <property type="entry name" value="ClpP/crotonase-like_dom_sf"/>
</dbReference>
<name>A0ABT1DCT3_9PROT</name>
<dbReference type="PANTHER" id="PTHR23309">
    <property type="entry name" value="3-HYDROXYACYL-COA DEHYROGENASE"/>
    <property type="match status" value="1"/>
</dbReference>
<dbReference type="Gene3D" id="3.90.226.10">
    <property type="entry name" value="2-enoyl-CoA Hydratase, Chain A, domain 1"/>
    <property type="match status" value="1"/>
</dbReference>
<evidence type="ECO:0000256" key="2">
    <source>
        <dbReference type="ARBA" id="ARBA00005005"/>
    </source>
</evidence>